<organism evidence="1 2">
    <name type="scientific">Heliomicrobium undosum</name>
    <dbReference type="NCBI Taxonomy" id="121734"/>
    <lineage>
        <taxon>Bacteria</taxon>
        <taxon>Bacillati</taxon>
        <taxon>Bacillota</taxon>
        <taxon>Clostridia</taxon>
        <taxon>Eubacteriales</taxon>
        <taxon>Heliobacteriaceae</taxon>
        <taxon>Heliomicrobium</taxon>
    </lineage>
</organism>
<evidence type="ECO:0000313" key="2">
    <source>
        <dbReference type="Proteomes" id="UP000463470"/>
    </source>
</evidence>
<dbReference type="RefSeq" id="WP_161253113.1">
    <property type="nucleotide sequence ID" value="NZ_WXEY01000001.1"/>
</dbReference>
<gene>
    <name evidence="1" type="ORF">GTO91_00300</name>
</gene>
<keyword evidence="2" id="KW-1185">Reference proteome</keyword>
<comment type="caution">
    <text evidence="1">The sequence shown here is derived from an EMBL/GenBank/DDBJ whole genome shotgun (WGS) entry which is preliminary data.</text>
</comment>
<protein>
    <submittedName>
        <fullName evidence="1">Uncharacterized protein</fullName>
    </submittedName>
</protein>
<evidence type="ECO:0000313" key="1">
    <source>
        <dbReference type="EMBL" id="MZP28164.1"/>
    </source>
</evidence>
<accession>A0A845L0B8</accession>
<reference evidence="1 2" key="1">
    <citation type="submission" date="2020-01" db="EMBL/GenBank/DDBJ databases">
        <title>Whole-genome sequence of Heliobacterium undosum DSM 13378.</title>
        <authorList>
            <person name="Kyndt J.A."/>
            <person name="Meyer T.E."/>
        </authorList>
    </citation>
    <scope>NUCLEOTIDE SEQUENCE [LARGE SCALE GENOMIC DNA]</scope>
    <source>
        <strain evidence="1 2">DSM 13378</strain>
    </source>
</reference>
<dbReference type="EMBL" id="WXEY01000001">
    <property type="protein sequence ID" value="MZP28164.1"/>
    <property type="molecule type" value="Genomic_DNA"/>
</dbReference>
<name>A0A845L0B8_9FIRM</name>
<proteinExistence type="predicted"/>
<sequence length="154" mass="18253">MLNGISGDEWRRPALRARVRLDFHTPIRKNRLFFGTPDVDKEAEAIREQQVALLRNVPIQGITVEDIDMAIDIYILLDEDTGREIAFAPVIVTIGADTLEDLLRFTLRDEFRKIEMLEPEQVFLHRFELERFVYRINEDQRQFRQALERRLTAR</sequence>
<dbReference type="AlphaFoldDB" id="A0A845L0B8"/>
<dbReference type="Proteomes" id="UP000463470">
    <property type="component" value="Unassembled WGS sequence"/>
</dbReference>
<dbReference type="OrthoDB" id="1723695at2"/>